<evidence type="ECO:0000259" key="5">
    <source>
        <dbReference type="SMART" id="SM00646"/>
    </source>
</evidence>
<dbReference type="OrthoDB" id="9806267at2"/>
<accession>A0A4Z1CBV7</accession>
<dbReference type="PANTHER" id="PTHR30404:SF0">
    <property type="entry name" value="N-ACETYLMURAMOYL-L-ALANINE AMIDASE AMIC"/>
    <property type="match status" value="1"/>
</dbReference>
<evidence type="ECO:0000256" key="2">
    <source>
        <dbReference type="ARBA" id="ARBA00011901"/>
    </source>
</evidence>
<proteinExistence type="predicted"/>
<dbReference type="Proteomes" id="UP000297998">
    <property type="component" value="Unassembled WGS sequence"/>
</dbReference>
<evidence type="ECO:0000256" key="4">
    <source>
        <dbReference type="SAM" id="SignalP"/>
    </source>
</evidence>
<dbReference type="Pfam" id="PF01520">
    <property type="entry name" value="Amidase_3"/>
    <property type="match status" value="1"/>
</dbReference>
<dbReference type="InterPro" id="IPR002508">
    <property type="entry name" value="MurNAc-LAA_cat"/>
</dbReference>
<name>A0A4Z1CBV7_9FLAO</name>
<evidence type="ECO:0000256" key="1">
    <source>
        <dbReference type="ARBA" id="ARBA00001561"/>
    </source>
</evidence>
<keyword evidence="3" id="KW-0378">Hydrolase</keyword>
<feature type="signal peptide" evidence="4">
    <location>
        <begin position="1"/>
        <end position="21"/>
    </location>
</feature>
<evidence type="ECO:0000313" key="6">
    <source>
        <dbReference type="EMBL" id="TGN29808.1"/>
    </source>
</evidence>
<keyword evidence="4" id="KW-0732">Signal</keyword>
<keyword evidence="7" id="KW-1185">Reference proteome</keyword>
<dbReference type="GO" id="GO:0030288">
    <property type="term" value="C:outer membrane-bounded periplasmic space"/>
    <property type="evidence" value="ECO:0007669"/>
    <property type="project" value="TreeGrafter"/>
</dbReference>
<dbReference type="PANTHER" id="PTHR30404">
    <property type="entry name" value="N-ACETYLMURAMOYL-L-ALANINE AMIDASE"/>
    <property type="match status" value="1"/>
</dbReference>
<organism evidence="6 7">
    <name type="scientific">Empedobacter tilapiae</name>
    <dbReference type="NCBI Taxonomy" id="2491114"/>
    <lineage>
        <taxon>Bacteria</taxon>
        <taxon>Pseudomonadati</taxon>
        <taxon>Bacteroidota</taxon>
        <taxon>Flavobacteriia</taxon>
        <taxon>Flavobacteriales</taxon>
        <taxon>Weeksellaceae</taxon>
        <taxon>Empedobacter</taxon>
    </lineage>
</organism>
<comment type="catalytic activity">
    <reaction evidence="1">
        <text>Hydrolyzes the link between N-acetylmuramoyl residues and L-amino acid residues in certain cell-wall glycopeptides.</text>
        <dbReference type="EC" id="3.5.1.28"/>
    </reaction>
</comment>
<reference evidence="6 7" key="1">
    <citation type="submission" date="2019-03" db="EMBL/GenBank/DDBJ databases">
        <title>Empedobacter tilapiae sp. nov., isolated from an intestine of Nile tilapia Oreochromis niloticus.</title>
        <authorList>
            <person name="Kim Y.-O."/>
            <person name="Yoon J.-H."/>
        </authorList>
    </citation>
    <scope>NUCLEOTIDE SEQUENCE [LARGE SCALE GENOMIC DNA]</scope>
    <source>
        <strain evidence="6 7">MRS2</strain>
    </source>
</reference>
<sequence>MKKKLYLFAITSLFATSTMFAQTAKTFVIDAGHGGFDKGSNNGNIVESEYSLELAQKIQQLAKKKNINVILTRDRNDNLDLQSRVNKMHELNPELVISLHLNSSSNKELKGSEVFINKDNTDPHTEKIGAELAQLVSMNSIENRGLKKANFKILRDSKKPTFLIELGFASNPTDAETLKSTFHKNQLAEKIVQFLENYQSI</sequence>
<dbReference type="AlphaFoldDB" id="A0A4Z1CBV7"/>
<feature type="chain" id="PRO_5021273062" description="N-acetylmuramoyl-L-alanine amidase" evidence="4">
    <location>
        <begin position="22"/>
        <end position="201"/>
    </location>
</feature>
<evidence type="ECO:0000256" key="3">
    <source>
        <dbReference type="ARBA" id="ARBA00022801"/>
    </source>
</evidence>
<dbReference type="Gene3D" id="3.40.630.40">
    <property type="entry name" value="Zn-dependent exopeptidases"/>
    <property type="match status" value="1"/>
</dbReference>
<feature type="domain" description="MurNAc-LAA" evidence="5">
    <location>
        <begin position="85"/>
        <end position="196"/>
    </location>
</feature>
<gene>
    <name evidence="6" type="ORF">E4J94_03685</name>
</gene>
<dbReference type="GO" id="GO:0008745">
    <property type="term" value="F:N-acetylmuramoyl-L-alanine amidase activity"/>
    <property type="evidence" value="ECO:0007669"/>
    <property type="project" value="UniProtKB-EC"/>
</dbReference>
<evidence type="ECO:0000313" key="7">
    <source>
        <dbReference type="Proteomes" id="UP000297998"/>
    </source>
</evidence>
<comment type="caution">
    <text evidence="6">The sequence shown here is derived from an EMBL/GenBank/DDBJ whole genome shotgun (WGS) entry which is preliminary data.</text>
</comment>
<dbReference type="SUPFAM" id="SSF53187">
    <property type="entry name" value="Zn-dependent exopeptidases"/>
    <property type="match status" value="1"/>
</dbReference>
<dbReference type="RefSeq" id="WP_135834510.1">
    <property type="nucleotide sequence ID" value="NZ_SRPE01000002.1"/>
</dbReference>
<dbReference type="CDD" id="cd02696">
    <property type="entry name" value="MurNAc-LAA"/>
    <property type="match status" value="1"/>
</dbReference>
<dbReference type="GO" id="GO:0009253">
    <property type="term" value="P:peptidoglycan catabolic process"/>
    <property type="evidence" value="ECO:0007669"/>
    <property type="project" value="InterPro"/>
</dbReference>
<protein>
    <recommendedName>
        <fullName evidence="2">N-acetylmuramoyl-L-alanine amidase</fullName>
        <ecNumber evidence="2">3.5.1.28</ecNumber>
    </recommendedName>
</protein>
<dbReference type="InterPro" id="IPR050695">
    <property type="entry name" value="N-acetylmuramoyl_amidase_3"/>
</dbReference>
<dbReference type="EMBL" id="SRPE01000002">
    <property type="protein sequence ID" value="TGN29808.1"/>
    <property type="molecule type" value="Genomic_DNA"/>
</dbReference>
<dbReference type="SMART" id="SM00646">
    <property type="entry name" value="Ami_3"/>
    <property type="match status" value="1"/>
</dbReference>
<dbReference type="EC" id="3.5.1.28" evidence="2"/>